<proteinExistence type="predicted"/>
<dbReference type="OrthoDB" id="6631388at2"/>
<accession>A0A1I4UBY1</accession>
<dbReference type="AlphaFoldDB" id="A0A1I4UBY1"/>
<reference evidence="2" key="1">
    <citation type="submission" date="2016-10" db="EMBL/GenBank/DDBJ databases">
        <authorList>
            <person name="Varghese N."/>
            <person name="Submissions S."/>
        </authorList>
    </citation>
    <scope>NUCLEOTIDE SEQUENCE [LARGE SCALE GENOMIC DNA]</scope>
    <source>
        <strain evidence="2">N6PO6</strain>
    </source>
</reference>
<gene>
    <name evidence="1" type="ORF">SAMN05216516_10130</name>
</gene>
<evidence type="ECO:0008006" key="3">
    <source>
        <dbReference type="Google" id="ProtNLM"/>
    </source>
</evidence>
<keyword evidence="2" id="KW-1185">Reference proteome</keyword>
<dbReference type="RefSeq" id="WP_092873534.1">
    <property type="nucleotide sequence ID" value="NZ_FOVC01000001.1"/>
</dbReference>
<protein>
    <recommendedName>
        <fullName evidence="3">NAD(+)--protein-arginine ADP-ribosyltransferase</fullName>
    </recommendedName>
</protein>
<evidence type="ECO:0000313" key="2">
    <source>
        <dbReference type="Proteomes" id="UP000242222"/>
    </source>
</evidence>
<sequence length="293" mass="33011">MNRIQNQPVVATSLIGKKNEADRPPSTSFLRHLAGCFNSSESLSVYREKNSTLCNELRRLYLAQDNQDLSSGCRQTAKERADNIEILATLNSEKNRKDFEILAEYIEGGSGLYKTINEHLRNISPSEEGKRLSDELKEVFSKLNYYNAPAYRSVVVPAGTYGGKIKINDVVMDEGFMSASALPKNSIDWLETWTCQDHRYGMEKLILVFDETASKKMAAGGMLPDHILIAPDTPFKVKEIHITDGRPERDIITLVRLKSSEHPFRHDIKDIFSGDVKLTATEGSVFQRLNPNN</sequence>
<dbReference type="Proteomes" id="UP000242222">
    <property type="component" value="Unassembled WGS sequence"/>
</dbReference>
<dbReference type="STRING" id="1367852.SAMN05216516_10130"/>
<dbReference type="SUPFAM" id="SSF56399">
    <property type="entry name" value="ADP-ribosylation"/>
    <property type="match status" value="1"/>
</dbReference>
<evidence type="ECO:0000313" key="1">
    <source>
        <dbReference type="EMBL" id="SFM86425.1"/>
    </source>
</evidence>
<organism evidence="1 2">
    <name type="scientific">Izhakiella capsodis</name>
    <dbReference type="NCBI Taxonomy" id="1367852"/>
    <lineage>
        <taxon>Bacteria</taxon>
        <taxon>Pseudomonadati</taxon>
        <taxon>Pseudomonadota</taxon>
        <taxon>Gammaproteobacteria</taxon>
        <taxon>Enterobacterales</taxon>
        <taxon>Erwiniaceae</taxon>
        <taxon>Izhakiella</taxon>
    </lineage>
</organism>
<dbReference type="EMBL" id="FOVC01000001">
    <property type="protein sequence ID" value="SFM86425.1"/>
    <property type="molecule type" value="Genomic_DNA"/>
</dbReference>
<dbReference type="Gene3D" id="3.90.176.10">
    <property type="entry name" value="Toxin ADP-ribosyltransferase, Chain A, domain 1"/>
    <property type="match status" value="1"/>
</dbReference>
<name>A0A1I4UBY1_9GAMM</name>